<dbReference type="GO" id="GO:0008168">
    <property type="term" value="F:methyltransferase activity"/>
    <property type="evidence" value="ECO:0007669"/>
    <property type="project" value="InterPro"/>
</dbReference>
<dbReference type="AlphaFoldDB" id="A0AAE0QWS9"/>
<comment type="caution">
    <text evidence="5">The sequence shown here is derived from an EMBL/GenBank/DDBJ whole genome shotgun (WGS) entry which is preliminary data.</text>
</comment>
<dbReference type="EMBL" id="JAUCMX010000009">
    <property type="protein sequence ID" value="KAK3535389.1"/>
    <property type="molecule type" value="Genomic_DNA"/>
</dbReference>
<dbReference type="InterPro" id="IPR036388">
    <property type="entry name" value="WH-like_DNA-bd_sf"/>
</dbReference>
<organism evidence="5 6">
    <name type="scientific">Hemibagrus guttatus</name>
    <dbReference type="NCBI Taxonomy" id="175788"/>
    <lineage>
        <taxon>Eukaryota</taxon>
        <taxon>Metazoa</taxon>
        <taxon>Chordata</taxon>
        <taxon>Craniata</taxon>
        <taxon>Vertebrata</taxon>
        <taxon>Euteleostomi</taxon>
        <taxon>Actinopterygii</taxon>
        <taxon>Neopterygii</taxon>
        <taxon>Teleostei</taxon>
        <taxon>Ostariophysi</taxon>
        <taxon>Siluriformes</taxon>
        <taxon>Bagridae</taxon>
        <taxon>Hemibagrus</taxon>
    </lineage>
</organism>
<dbReference type="Pfam" id="PF13358">
    <property type="entry name" value="DDE_3"/>
    <property type="match status" value="1"/>
</dbReference>
<protein>
    <recommendedName>
        <fullName evidence="7">Transposase</fullName>
    </recommendedName>
</protein>
<dbReference type="NCBIfam" id="NF033545">
    <property type="entry name" value="transpos_IS630"/>
    <property type="match status" value="1"/>
</dbReference>
<dbReference type="Gene3D" id="1.10.10.10">
    <property type="entry name" value="Winged helix-like DNA-binding domain superfamily/Winged helix DNA-binding domain"/>
    <property type="match status" value="1"/>
</dbReference>
<evidence type="ECO:0000259" key="2">
    <source>
        <dbReference type="Pfam" id="PF09004"/>
    </source>
</evidence>
<gene>
    <name evidence="5" type="ORF">QTP70_011995</name>
</gene>
<dbReference type="InterPro" id="IPR009057">
    <property type="entry name" value="Homeodomain-like_sf"/>
</dbReference>
<name>A0AAE0QWS9_9TELE</name>
<dbReference type="PANTHER" id="PTHR23022:SF135">
    <property type="entry name" value="SI:DKEY-77F5.3"/>
    <property type="match status" value="1"/>
</dbReference>
<dbReference type="GO" id="GO:0006313">
    <property type="term" value="P:DNA transposition"/>
    <property type="evidence" value="ECO:0007669"/>
    <property type="project" value="InterPro"/>
</dbReference>
<dbReference type="SUPFAM" id="SSF46689">
    <property type="entry name" value="Homeodomain-like"/>
    <property type="match status" value="1"/>
</dbReference>
<dbReference type="Gene3D" id="3.30.420.10">
    <property type="entry name" value="Ribonuclease H-like superfamily/Ribonuclease H"/>
    <property type="match status" value="1"/>
</dbReference>
<evidence type="ECO:0000313" key="5">
    <source>
        <dbReference type="EMBL" id="KAK3535389.1"/>
    </source>
</evidence>
<dbReference type="GO" id="GO:0016706">
    <property type="term" value="F:2-oxoglutarate-dependent dioxygenase activity"/>
    <property type="evidence" value="ECO:0007669"/>
    <property type="project" value="InterPro"/>
</dbReference>
<evidence type="ECO:0000259" key="1">
    <source>
        <dbReference type="Pfam" id="PF01498"/>
    </source>
</evidence>
<dbReference type="Pfam" id="PF09004">
    <property type="entry name" value="ALKBH8_N"/>
    <property type="match status" value="1"/>
</dbReference>
<reference evidence="5" key="1">
    <citation type="submission" date="2023-06" db="EMBL/GenBank/DDBJ databases">
        <title>Male Hemibagrus guttatus genome.</title>
        <authorList>
            <person name="Bian C."/>
        </authorList>
    </citation>
    <scope>NUCLEOTIDE SEQUENCE</scope>
    <source>
        <strain evidence="5">Male_cb2023</strain>
        <tissue evidence="5">Muscle</tissue>
    </source>
</reference>
<dbReference type="InterPro" id="IPR015095">
    <property type="entry name" value="AlkB_hom8_N"/>
</dbReference>
<evidence type="ECO:0000259" key="3">
    <source>
        <dbReference type="Pfam" id="PF13358"/>
    </source>
</evidence>
<dbReference type="GO" id="GO:0015074">
    <property type="term" value="P:DNA integration"/>
    <property type="evidence" value="ECO:0007669"/>
    <property type="project" value="InterPro"/>
</dbReference>
<dbReference type="InterPro" id="IPR002492">
    <property type="entry name" value="Transposase_Tc1-like"/>
</dbReference>
<feature type="domain" description="Tc1-like transposase DDE" evidence="3">
    <location>
        <begin position="302"/>
        <end position="453"/>
    </location>
</feature>
<evidence type="ECO:0000313" key="6">
    <source>
        <dbReference type="Proteomes" id="UP001274896"/>
    </source>
</evidence>
<dbReference type="InterPro" id="IPR047655">
    <property type="entry name" value="Transpos_IS630-like"/>
</dbReference>
<accession>A0AAE0QWS9</accession>
<feature type="domain" description="Transposase Tc1-like" evidence="1">
    <location>
        <begin position="224"/>
        <end position="293"/>
    </location>
</feature>
<dbReference type="PANTHER" id="PTHR23022">
    <property type="entry name" value="TRANSPOSABLE ELEMENT-RELATED"/>
    <property type="match status" value="1"/>
</dbReference>
<dbReference type="InterPro" id="IPR036397">
    <property type="entry name" value="RNaseH_sf"/>
</dbReference>
<evidence type="ECO:0008006" key="7">
    <source>
        <dbReference type="Google" id="ProtNLM"/>
    </source>
</evidence>
<dbReference type="Pfam" id="PF01498">
    <property type="entry name" value="HTH_Tnp_Tc3_2"/>
    <property type="match status" value="1"/>
</dbReference>
<dbReference type="InterPro" id="IPR057667">
    <property type="entry name" value="HTH_SB"/>
</dbReference>
<dbReference type="InterPro" id="IPR052338">
    <property type="entry name" value="Transposase_5"/>
</dbReference>
<sequence>MDFLTNRPQHVMSGHICSTTITLNTCVPQVCILSPFLYSLFTHDCRPLYGSNSIIKLADDTTQEKGRTHNPIHVNGMAVERVSSIKFLGTHISEDLSWTTNTSSLVKKAHQHLFFLNTLKKNHLSSTILVNFYHSLYKRHLSTTSNSQTPNSTMAKTKELSKDTRNKIVDLHQAGKTESTIGKQLGVKKSTVGAIIRKWKTYKSTDNLPRSGAPRKISPRGVKMITRTVSKNPRTTRGDLVNDLQRAGTKVTKATISNTLRRQGLKSCSARRVPLLKPVHVRARLKFAREHLDDPEEDWENVIWSDETKIELFGKNSTCRVWKRKNAELHPKNTIPTVKHGGGNIMLWGCFSAKGPGRLIRVKERMNGAMYREILSKNLLPSARALKMKRGWVFQHDNDPKHTARATKEWLRKKHFKVLEWTSQSPDLNPIENLWRELKIRVAQRQPQNITALEEICMEEWAKLPATHTFSTQPCFINYLCSAYKCVINPLGTFKQNVGATSQSNIHVDGRIQGFPAEHAQSMTLPPPARLLPIVHPGAMCSPGTNHKPSP</sequence>
<evidence type="ECO:0000259" key="4">
    <source>
        <dbReference type="Pfam" id="PF25787"/>
    </source>
</evidence>
<dbReference type="GO" id="GO:0003677">
    <property type="term" value="F:DNA binding"/>
    <property type="evidence" value="ECO:0007669"/>
    <property type="project" value="InterPro"/>
</dbReference>
<proteinExistence type="predicted"/>
<dbReference type="InterPro" id="IPR038717">
    <property type="entry name" value="Tc1-like_DDE_dom"/>
</dbReference>
<dbReference type="Proteomes" id="UP001274896">
    <property type="component" value="Unassembled WGS sequence"/>
</dbReference>
<keyword evidence="6" id="KW-1185">Reference proteome</keyword>
<feature type="domain" description="Alkylated DNA repair protein AlkB homologue 8 N-terminal" evidence="2">
    <location>
        <begin position="98"/>
        <end position="135"/>
    </location>
</feature>
<dbReference type="Pfam" id="PF25787">
    <property type="entry name" value="HTH_SB"/>
    <property type="match status" value="1"/>
</dbReference>
<feature type="domain" description="Sleeping Beauty transposase HTH" evidence="4">
    <location>
        <begin position="154"/>
        <end position="205"/>
    </location>
</feature>